<proteinExistence type="predicted"/>
<dbReference type="Pfam" id="PF00497">
    <property type="entry name" value="SBP_bac_3"/>
    <property type="match status" value="1"/>
</dbReference>
<evidence type="ECO:0000256" key="1">
    <source>
        <dbReference type="ARBA" id="ARBA00022729"/>
    </source>
</evidence>
<dbReference type="InterPro" id="IPR001638">
    <property type="entry name" value="Solute-binding_3/MltF_N"/>
</dbReference>
<dbReference type="PANTHER" id="PTHR35936">
    <property type="entry name" value="MEMBRANE-BOUND LYTIC MUREIN TRANSGLYCOSYLASE F"/>
    <property type="match status" value="1"/>
</dbReference>
<sequence length="307" mass="31926">MLKSSVSRNGRRFVGAIGAFAAAALVLTGCVQNTEGGGGGAPGSSGGAELDVSVSEAASALVPEEISSSGTLRVGTDATYAPNQYAGPDGEPIGWEVDLVEAIGDKLGLEVEWSKEGFDQIIPKVTGGTLDMGSSSFSDTVERQESVDFVDFYEAGLQYVRGVDVEPLGDSLCGLKIGAQATTTSDDYLMAASEECEANGEAPIELIKKDGQDEATNDVVLGNTDYMLADSPIAQNSVLQAEDKIVLEGDIFEAAPYGFVFAKDTELTDAVQVAVQELIDEGTYAQILEEWGVEAGAVDEAVINGVS</sequence>
<organism evidence="3 4">
    <name type="scientific">Gulosibacter faecalis</name>
    <dbReference type="NCBI Taxonomy" id="272240"/>
    <lineage>
        <taxon>Bacteria</taxon>
        <taxon>Bacillati</taxon>
        <taxon>Actinomycetota</taxon>
        <taxon>Actinomycetes</taxon>
        <taxon>Micrococcales</taxon>
        <taxon>Microbacteriaceae</taxon>
        <taxon>Gulosibacter</taxon>
    </lineage>
</organism>
<feature type="domain" description="Solute-binding protein family 3/N-terminal" evidence="2">
    <location>
        <begin position="71"/>
        <end position="295"/>
    </location>
</feature>
<keyword evidence="1" id="KW-0732">Signal</keyword>
<dbReference type="PROSITE" id="PS51257">
    <property type="entry name" value="PROKAR_LIPOPROTEIN"/>
    <property type="match status" value="1"/>
</dbReference>
<dbReference type="EMBL" id="JBHUNE010000009">
    <property type="protein sequence ID" value="MFD2759144.1"/>
    <property type="molecule type" value="Genomic_DNA"/>
</dbReference>
<dbReference type="RefSeq" id="WP_019618658.1">
    <property type="nucleotide sequence ID" value="NZ_JBHUNE010000009.1"/>
</dbReference>
<reference evidence="4" key="1">
    <citation type="journal article" date="2019" name="Int. J. Syst. Evol. Microbiol.">
        <title>The Global Catalogue of Microorganisms (GCM) 10K type strain sequencing project: providing services to taxonomists for standard genome sequencing and annotation.</title>
        <authorList>
            <consortium name="The Broad Institute Genomics Platform"/>
            <consortium name="The Broad Institute Genome Sequencing Center for Infectious Disease"/>
            <person name="Wu L."/>
            <person name="Ma J."/>
        </authorList>
    </citation>
    <scope>NUCLEOTIDE SEQUENCE [LARGE SCALE GENOMIC DNA]</scope>
    <source>
        <strain evidence="4">TISTR 1514</strain>
    </source>
</reference>
<gene>
    <name evidence="3" type="ORF">ACFSW7_12240</name>
</gene>
<dbReference type="Gene3D" id="3.40.190.10">
    <property type="entry name" value="Periplasmic binding protein-like II"/>
    <property type="match status" value="2"/>
</dbReference>
<name>A0ABW5V2V4_9MICO</name>
<evidence type="ECO:0000313" key="3">
    <source>
        <dbReference type="EMBL" id="MFD2759144.1"/>
    </source>
</evidence>
<dbReference type="Proteomes" id="UP001597492">
    <property type="component" value="Unassembled WGS sequence"/>
</dbReference>
<dbReference type="PANTHER" id="PTHR35936:SF17">
    <property type="entry name" value="ARGININE-BINDING EXTRACELLULAR PROTEIN ARTP"/>
    <property type="match status" value="1"/>
</dbReference>
<accession>A0ABW5V2V4</accession>
<evidence type="ECO:0000313" key="4">
    <source>
        <dbReference type="Proteomes" id="UP001597492"/>
    </source>
</evidence>
<protein>
    <submittedName>
        <fullName evidence="3">ABC transporter substrate-binding protein</fullName>
    </submittedName>
</protein>
<comment type="caution">
    <text evidence="3">The sequence shown here is derived from an EMBL/GenBank/DDBJ whole genome shotgun (WGS) entry which is preliminary data.</text>
</comment>
<dbReference type="SUPFAM" id="SSF53850">
    <property type="entry name" value="Periplasmic binding protein-like II"/>
    <property type="match status" value="1"/>
</dbReference>
<dbReference type="CDD" id="cd01004">
    <property type="entry name" value="PBP2_MidA_like"/>
    <property type="match status" value="1"/>
</dbReference>
<keyword evidence="4" id="KW-1185">Reference proteome</keyword>
<evidence type="ECO:0000259" key="2">
    <source>
        <dbReference type="SMART" id="SM00062"/>
    </source>
</evidence>
<dbReference type="SMART" id="SM00062">
    <property type="entry name" value="PBPb"/>
    <property type="match status" value="1"/>
</dbReference>